<comment type="caution">
    <text evidence="2">The sequence shown here is derived from an EMBL/GenBank/DDBJ whole genome shotgun (WGS) entry which is preliminary data.</text>
</comment>
<gene>
    <name evidence="2" type="ORF">TNIN_107211</name>
</gene>
<evidence type="ECO:0000313" key="2">
    <source>
        <dbReference type="EMBL" id="GFY43774.1"/>
    </source>
</evidence>
<dbReference type="AlphaFoldDB" id="A0A8X7BVS2"/>
<sequence length="107" mass="11794">MIFLRAGRFPLLLGILISRHVRSPGWQISNHTVTSDRYGDCWTSVKLGNACPPPSPRSTLAAAQPQSIISLSPWDLWPVQVSQTPNFFFPSNPAPPRGEDRSVVLKG</sequence>
<evidence type="ECO:0000256" key="1">
    <source>
        <dbReference type="SAM" id="MobiDB-lite"/>
    </source>
</evidence>
<dbReference type="EMBL" id="BMAV01003857">
    <property type="protein sequence ID" value="GFY43774.1"/>
    <property type="molecule type" value="Genomic_DNA"/>
</dbReference>
<organism evidence="2 3">
    <name type="scientific">Trichonephila inaurata madagascariensis</name>
    <dbReference type="NCBI Taxonomy" id="2747483"/>
    <lineage>
        <taxon>Eukaryota</taxon>
        <taxon>Metazoa</taxon>
        <taxon>Ecdysozoa</taxon>
        <taxon>Arthropoda</taxon>
        <taxon>Chelicerata</taxon>
        <taxon>Arachnida</taxon>
        <taxon>Araneae</taxon>
        <taxon>Araneomorphae</taxon>
        <taxon>Entelegynae</taxon>
        <taxon>Araneoidea</taxon>
        <taxon>Nephilidae</taxon>
        <taxon>Trichonephila</taxon>
        <taxon>Trichonephila inaurata</taxon>
    </lineage>
</organism>
<keyword evidence="3" id="KW-1185">Reference proteome</keyword>
<feature type="region of interest" description="Disordered" evidence="1">
    <location>
        <begin position="88"/>
        <end position="107"/>
    </location>
</feature>
<protein>
    <submittedName>
        <fullName evidence="2">Uncharacterized protein</fullName>
    </submittedName>
</protein>
<proteinExistence type="predicted"/>
<dbReference type="Proteomes" id="UP000886998">
    <property type="component" value="Unassembled WGS sequence"/>
</dbReference>
<name>A0A8X7BVS2_9ARAC</name>
<reference evidence="2" key="1">
    <citation type="submission" date="2020-08" db="EMBL/GenBank/DDBJ databases">
        <title>Multicomponent nature underlies the extraordinary mechanical properties of spider dragline silk.</title>
        <authorList>
            <person name="Kono N."/>
            <person name="Nakamura H."/>
            <person name="Mori M."/>
            <person name="Yoshida Y."/>
            <person name="Ohtoshi R."/>
            <person name="Malay A.D."/>
            <person name="Moran D.A.P."/>
            <person name="Tomita M."/>
            <person name="Numata K."/>
            <person name="Arakawa K."/>
        </authorList>
    </citation>
    <scope>NUCLEOTIDE SEQUENCE</scope>
</reference>
<evidence type="ECO:0000313" key="3">
    <source>
        <dbReference type="Proteomes" id="UP000886998"/>
    </source>
</evidence>
<accession>A0A8X7BVS2</accession>
<feature type="compositionally biased region" description="Basic and acidic residues" evidence="1">
    <location>
        <begin position="97"/>
        <end position="107"/>
    </location>
</feature>